<feature type="domain" description="EF-hand" evidence="3">
    <location>
        <begin position="50"/>
        <end position="85"/>
    </location>
</feature>
<dbReference type="InterPro" id="IPR013787">
    <property type="entry name" value="S100_Ca-bd_sub"/>
</dbReference>
<keyword evidence="5" id="KW-1185">Reference proteome</keyword>
<dbReference type="OrthoDB" id="9450914at2759"/>
<comment type="caution">
    <text evidence="4">The sequence shown here is derived from an EMBL/GenBank/DDBJ whole genome shotgun (WGS) entry which is preliminary data.</text>
</comment>
<dbReference type="AlphaFoldDB" id="A0A7J8BGU3"/>
<reference evidence="4 5" key="1">
    <citation type="journal article" date="2020" name="Nature">
        <title>Six reference-quality genomes reveal evolution of bat adaptations.</title>
        <authorList>
            <person name="Jebb D."/>
            <person name="Huang Z."/>
            <person name="Pippel M."/>
            <person name="Hughes G.M."/>
            <person name="Lavrichenko K."/>
            <person name="Devanna P."/>
            <person name="Winkler S."/>
            <person name="Jermiin L.S."/>
            <person name="Skirmuntt E.C."/>
            <person name="Katzourakis A."/>
            <person name="Burkitt-Gray L."/>
            <person name="Ray D.A."/>
            <person name="Sullivan K.A.M."/>
            <person name="Roscito J.G."/>
            <person name="Kirilenko B.M."/>
            <person name="Davalos L.M."/>
            <person name="Corthals A.P."/>
            <person name="Power M.L."/>
            <person name="Jones G."/>
            <person name="Ransome R.D."/>
            <person name="Dechmann D.K.N."/>
            <person name="Locatelli A.G."/>
            <person name="Puechmaille S.J."/>
            <person name="Fedrigo O."/>
            <person name="Jarvis E.D."/>
            <person name="Hiller M."/>
            <person name="Vernes S.C."/>
            <person name="Myers E.W."/>
            <person name="Teeling E.C."/>
        </authorList>
    </citation>
    <scope>NUCLEOTIDE SEQUENCE [LARGE SCALE GENOMIC DNA]</scope>
    <source>
        <strain evidence="4">MRouAeg1</strain>
        <tissue evidence="4">Muscle</tissue>
    </source>
</reference>
<dbReference type="GO" id="GO:0043542">
    <property type="term" value="P:endothelial cell migration"/>
    <property type="evidence" value="ECO:0007669"/>
    <property type="project" value="TreeGrafter"/>
</dbReference>
<keyword evidence="2" id="KW-0106">Calcium</keyword>
<evidence type="ECO:0000313" key="4">
    <source>
        <dbReference type="EMBL" id="KAF6397922.1"/>
    </source>
</evidence>
<dbReference type="InterPro" id="IPR018247">
    <property type="entry name" value="EF_Hand_1_Ca_BS"/>
</dbReference>
<accession>A0A7J8BGU3</accession>
<protein>
    <submittedName>
        <fullName evidence="4">S100 calcium binding protein A7</fullName>
    </submittedName>
</protein>
<dbReference type="Proteomes" id="UP000593571">
    <property type="component" value="Unassembled WGS sequence"/>
</dbReference>
<evidence type="ECO:0000313" key="5">
    <source>
        <dbReference type="Proteomes" id="UP000593571"/>
    </source>
</evidence>
<organism evidence="4 5">
    <name type="scientific">Rousettus aegyptiacus</name>
    <name type="common">Egyptian fruit bat</name>
    <name type="synonym">Pteropus aegyptiacus</name>
    <dbReference type="NCBI Taxonomy" id="9407"/>
    <lineage>
        <taxon>Eukaryota</taxon>
        <taxon>Metazoa</taxon>
        <taxon>Chordata</taxon>
        <taxon>Craniata</taxon>
        <taxon>Vertebrata</taxon>
        <taxon>Euteleostomi</taxon>
        <taxon>Mammalia</taxon>
        <taxon>Eutheria</taxon>
        <taxon>Laurasiatheria</taxon>
        <taxon>Chiroptera</taxon>
        <taxon>Yinpterochiroptera</taxon>
        <taxon>Pteropodoidea</taxon>
        <taxon>Pteropodidae</taxon>
        <taxon>Rousettinae</taxon>
        <taxon>Rousettus</taxon>
    </lineage>
</organism>
<proteinExistence type="predicted"/>
<dbReference type="GO" id="GO:0005509">
    <property type="term" value="F:calcium ion binding"/>
    <property type="evidence" value="ECO:0007669"/>
    <property type="project" value="InterPro"/>
</dbReference>
<evidence type="ECO:0000259" key="3">
    <source>
        <dbReference type="PROSITE" id="PS50222"/>
    </source>
</evidence>
<dbReference type="SMART" id="SM01394">
    <property type="entry name" value="S_100"/>
    <property type="match status" value="1"/>
</dbReference>
<dbReference type="Pfam" id="PF01023">
    <property type="entry name" value="S_100"/>
    <property type="match status" value="1"/>
</dbReference>
<dbReference type="GO" id="GO:0046914">
    <property type="term" value="F:transition metal ion binding"/>
    <property type="evidence" value="ECO:0007669"/>
    <property type="project" value="InterPro"/>
</dbReference>
<dbReference type="PANTHER" id="PTHR11639:SF67">
    <property type="entry name" value="PROTEIN S100-A7-LIKE 2"/>
    <property type="match status" value="1"/>
</dbReference>
<evidence type="ECO:0000256" key="2">
    <source>
        <dbReference type="ARBA" id="ARBA00022837"/>
    </source>
</evidence>
<dbReference type="CDD" id="cd00213">
    <property type="entry name" value="S-100"/>
    <property type="match status" value="1"/>
</dbReference>
<dbReference type="Gene3D" id="1.10.238.10">
    <property type="entry name" value="EF-hand"/>
    <property type="match status" value="1"/>
</dbReference>
<dbReference type="GO" id="GO:0070062">
    <property type="term" value="C:extracellular exosome"/>
    <property type="evidence" value="ECO:0007669"/>
    <property type="project" value="TreeGrafter"/>
</dbReference>
<dbReference type="PROSITE" id="PS00018">
    <property type="entry name" value="EF_HAND_1"/>
    <property type="match status" value="1"/>
</dbReference>
<evidence type="ECO:0000256" key="1">
    <source>
        <dbReference type="ARBA" id="ARBA00022723"/>
    </source>
</evidence>
<dbReference type="SUPFAM" id="SSF47473">
    <property type="entry name" value="EF-hand"/>
    <property type="match status" value="1"/>
</dbReference>
<dbReference type="PANTHER" id="PTHR11639">
    <property type="entry name" value="S100 CALCIUM-BINDING PROTEIN"/>
    <property type="match status" value="1"/>
</dbReference>
<dbReference type="GO" id="GO:0048306">
    <property type="term" value="F:calcium-dependent protein binding"/>
    <property type="evidence" value="ECO:0007669"/>
    <property type="project" value="TreeGrafter"/>
</dbReference>
<dbReference type="PROSITE" id="PS50222">
    <property type="entry name" value="EF_HAND_2"/>
    <property type="match status" value="1"/>
</dbReference>
<dbReference type="InterPro" id="IPR002048">
    <property type="entry name" value="EF_hand_dom"/>
</dbReference>
<gene>
    <name evidence="4" type="ORF">HJG63_017112</name>
</gene>
<sequence length="101" mass="11414">MSYTQAEKTVMGMIDLFHTYVKPDDMMDKAGLIKMLQDNFPTFLSACDKKGKDYLAHIFEDKDQNKDKKIEFSEFLSVVGDIATDYHKQSHGAPACSGGRQ</sequence>
<name>A0A7J8BGU3_ROUAE</name>
<dbReference type="InterPro" id="IPR034325">
    <property type="entry name" value="S-100_dom"/>
</dbReference>
<dbReference type="GO" id="GO:0005737">
    <property type="term" value="C:cytoplasm"/>
    <property type="evidence" value="ECO:0007669"/>
    <property type="project" value="TreeGrafter"/>
</dbReference>
<dbReference type="InterPro" id="IPR011992">
    <property type="entry name" value="EF-hand-dom_pair"/>
</dbReference>
<keyword evidence="1" id="KW-0479">Metal-binding</keyword>
<dbReference type="EMBL" id="JACASE010000017">
    <property type="protein sequence ID" value="KAF6397922.1"/>
    <property type="molecule type" value="Genomic_DNA"/>
</dbReference>